<keyword evidence="13" id="KW-1185">Reference proteome</keyword>
<keyword evidence="7" id="KW-0653">Protein transport</keyword>
<evidence type="ECO:0000256" key="1">
    <source>
        <dbReference type="ARBA" id="ARBA00004477"/>
    </source>
</evidence>
<evidence type="ECO:0000256" key="3">
    <source>
        <dbReference type="ARBA" id="ARBA00021257"/>
    </source>
</evidence>
<evidence type="ECO:0000256" key="6">
    <source>
        <dbReference type="ARBA" id="ARBA00022824"/>
    </source>
</evidence>
<keyword evidence="6" id="KW-0256">Endoplasmic reticulum</keyword>
<comment type="subcellular location">
    <subcellularLocation>
        <location evidence="1">Endoplasmic reticulum membrane</location>
        <topology evidence="1">Multi-pass membrane protein</topology>
    </subcellularLocation>
</comment>
<dbReference type="InterPro" id="IPR004728">
    <property type="entry name" value="Sec62"/>
</dbReference>
<evidence type="ECO:0000256" key="8">
    <source>
        <dbReference type="ARBA" id="ARBA00022989"/>
    </source>
</evidence>
<evidence type="ECO:0000313" key="12">
    <source>
        <dbReference type="EMBL" id="KAF7680933.1"/>
    </source>
</evidence>
<gene>
    <name evidence="12" type="primary">sec62</name>
    <name evidence="12" type="ORF">TCON_2448</name>
</gene>
<dbReference type="EMBL" id="SBIQ01000312">
    <property type="protein sequence ID" value="KAF7680933.1"/>
    <property type="molecule type" value="Genomic_DNA"/>
</dbReference>
<evidence type="ECO:0000256" key="2">
    <source>
        <dbReference type="ARBA" id="ARBA00010604"/>
    </source>
</evidence>
<feature type="transmembrane region" description="Helical" evidence="11">
    <location>
        <begin position="130"/>
        <end position="157"/>
    </location>
</feature>
<reference evidence="12 13" key="1">
    <citation type="submission" date="2019-01" db="EMBL/GenBank/DDBJ databases">
        <title>Genomes sequencing and comparative genomics of infectious freshwater microsporidia, Cucumispora dikerogammari and Thelohania contejeani.</title>
        <authorList>
            <person name="Cormier A."/>
            <person name="Giraud I."/>
            <person name="Wattier R."/>
            <person name="Teixeira M."/>
            <person name="Grandjean F."/>
            <person name="Rigaud T."/>
            <person name="Cordaux R."/>
        </authorList>
    </citation>
    <scope>NUCLEOTIDE SEQUENCE [LARGE SCALE GENOMIC DNA]</scope>
    <source>
        <strain evidence="12">T1</strain>
        <tissue evidence="12">Spores</tissue>
    </source>
</reference>
<dbReference type="PANTHER" id="PTHR12443:SF9">
    <property type="entry name" value="TRANSLOCATION PROTEIN SEC62"/>
    <property type="match status" value="1"/>
</dbReference>
<accession>A0ABQ7HVZ0</accession>
<organism evidence="12 13">
    <name type="scientific">Astathelohania contejeani</name>
    <dbReference type="NCBI Taxonomy" id="164912"/>
    <lineage>
        <taxon>Eukaryota</taxon>
        <taxon>Fungi</taxon>
        <taxon>Fungi incertae sedis</taxon>
        <taxon>Microsporidia</taxon>
        <taxon>Astathelohaniidae</taxon>
        <taxon>Astathelohania</taxon>
    </lineage>
</organism>
<comment type="caution">
    <text evidence="12">The sequence shown here is derived from an EMBL/GenBank/DDBJ whole genome shotgun (WGS) entry which is preliminary data.</text>
</comment>
<evidence type="ECO:0000256" key="9">
    <source>
        <dbReference type="ARBA" id="ARBA00023010"/>
    </source>
</evidence>
<proteinExistence type="inferred from homology"/>
<keyword evidence="9" id="KW-0811">Translocation</keyword>
<keyword evidence="8 11" id="KW-1133">Transmembrane helix</keyword>
<evidence type="ECO:0000256" key="5">
    <source>
        <dbReference type="ARBA" id="ARBA00022692"/>
    </source>
</evidence>
<protein>
    <recommendedName>
        <fullName evidence="3">Translocation protein SEC62</fullName>
    </recommendedName>
</protein>
<name>A0ABQ7HVZ0_9MICR</name>
<evidence type="ECO:0000313" key="13">
    <source>
        <dbReference type="Proteomes" id="UP001516464"/>
    </source>
</evidence>
<keyword evidence="4" id="KW-0813">Transport</keyword>
<dbReference type="Proteomes" id="UP001516464">
    <property type="component" value="Unassembled WGS sequence"/>
</dbReference>
<evidence type="ECO:0000256" key="10">
    <source>
        <dbReference type="ARBA" id="ARBA00023136"/>
    </source>
</evidence>
<evidence type="ECO:0000256" key="11">
    <source>
        <dbReference type="SAM" id="Phobius"/>
    </source>
</evidence>
<comment type="similarity">
    <text evidence="2">Belongs to the SEC62 family.</text>
</comment>
<keyword evidence="5 11" id="KW-0812">Transmembrane</keyword>
<evidence type="ECO:0000256" key="4">
    <source>
        <dbReference type="ARBA" id="ARBA00022448"/>
    </source>
</evidence>
<sequence>MDIKKIEKLLKKTNTEEKILNNVKRVATFKGKDAQETLVKGGIPLNYIAIAMEELMRANIIVKANVDSSNPNHCSINLARKYRVEDTFIWVKTPTYYINILISIGFILLAFALAMFQLWPSTLKRSGSYLFYPVMAFVVFIMILAVLRLIIFGITFFTHYPGIWLFPNLFADAGFVESFIPLWEYHGVDSKPKKSE</sequence>
<evidence type="ECO:0000256" key="7">
    <source>
        <dbReference type="ARBA" id="ARBA00022927"/>
    </source>
</evidence>
<dbReference type="Pfam" id="PF03839">
    <property type="entry name" value="Sec62"/>
    <property type="match status" value="1"/>
</dbReference>
<keyword evidence="10 11" id="KW-0472">Membrane</keyword>
<feature type="transmembrane region" description="Helical" evidence="11">
    <location>
        <begin position="96"/>
        <end position="118"/>
    </location>
</feature>
<dbReference type="PANTHER" id="PTHR12443">
    <property type="entry name" value="TRANSLOCATION PROTEIN SEC62"/>
    <property type="match status" value="1"/>
</dbReference>